<gene>
    <name evidence="2" type="ORF">A6769_36050</name>
</gene>
<dbReference type="Gene3D" id="3.40.50.300">
    <property type="entry name" value="P-loop containing nucleotide triphosphate hydrolases"/>
    <property type="match status" value="1"/>
</dbReference>
<dbReference type="InterPro" id="IPR027417">
    <property type="entry name" value="P-loop_NTPase"/>
</dbReference>
<dbReference type="InterPro" id="IPR007111">
    <property type="entry name" value="NACHT_NTPase"/>
</dbReference>
<evidence type="ECO:0000313" key="3">
    <source>
        <dbReference type="Proteomes" id="UP000252085"/>
    </source>
</evidence>
<accession>A0A367QY77</accession>
<comment type="caution">
    <text evidence="2">The sequence shown here is derived from an EMBL/GenBank/DDBJ whole genome shotgun (WGS) entry which is preliminary data.</text>
</comment>
<dbReference type="InterPro" id="IPR003593">
    <property type="entry name" value="AAA+_ATPase"/>
</dbReference>
<dbReference type="SUPFAM" id="SSF52540">
    <property type="entry name" value="P-loop containing nucleoside triphosphate hydrolases"/>
    <property type="match status" value="1"/>
</dbReference>
<dbReference type="GO" id="GO:0043531">
    <property type="term" value="F:ADP binding"/>
    <property type="evidence" value="ECO:0007669"/>
    <property type="project" value="InterPro"/>
</dbReference>
<dbReference type="SMART" id="SM00382">
    <property type="entry name" value="AAA"/>
    <property type="match status" value="1"/>
</dbReference>
<reference evidence="2 3" key="1">
    <citation type="submission" date="2016-04" db="EMBL/GenBank/DDBJ databases">
        <authorList>
            <person name="Evans L.H."/>
            <person name="Alamgir A."/>
            <person name="Owens N."/>
            <person name="Weber N.D."/>
            <person name="Virtaneva K."/>
            <person name="Barbian K."/>
            <person name="Babar A."/>
            <person name="Rosenke K."/>
        </authorList>
    </citation>
    <scope>NUCLEOTIDE SEQUENCE [LARGE SCALE GENOMIC DNA]</scope>
    <source>
        <strain evidence="2">NIES-2108</strain>
    </source>
</reference>
<organism evidence="2 3">
    <name type="scientific">Nostoc punctiforme NIES-2108</name>
    <dbReference type="NCBI Taxonomy" id="1356359"/>
    <lineage>
        <taxon>Bacteria</taxon>
        <taxon>Bacillati</taxon>
        <taxon>Cyanobacteriota</taxon>
        <taxon>Cyanophyceae</taxon>
        <taxon>Nostocales</taxon>
        <taxon>Nostocaceae</taxon>
        <taxon>Nostoc</taxon>
    </lineage>
</organism>
<dbReference type="Proteomes" id="UP000252085">
    <property type="component" value="Unassembled WGS sequence"/>
</dbReference>
<dbReference type="Pfam" id="PF26355">
    <property type="entry name" value="HTH_VMAP-M9"/>
    <property type="match status" value="1"/>
</dbReference>
<proteinExistence type="predicted"/>
<feature type="domain" description="AAA+ ATPase" evidence="1">
    <location>
        <begin position="172"/>
        <end position="324"/>
    </location>
</feature>
<dbReference type="InterPro" id="IPR058651">
    <property type="entry name" value="HTH_VMAP-M9"/>
</dbReference>
<dbReference type="Pfam" id="PF05729">
    <property type="entry name" value="NACHT"/>
    <property type="match status" value="1"/>
</dbReference>
<dbReference type="PANTHER" id="PTHR47691:SF3">
    <property type="entry name" value="HTH-TYPE TRANSCRIPTIONAL REGULATOR RV0890C-RELATED"/>
    <property type="match status" value="1"/>
</dbReference>
<protein>
    <recommendedName>
        <fullName evidence="1">AAA+ ATPase domain-containing protein</fullName>
    </recommendedName>
</protein>
<dbReference type="PRINTS" id="PR00364">
    <property type="entry name" value="DISEASERSIST"/>
</dbReference>
<sequence>MDFGDLRELKVSVPSFSSIITTEEEPPEQRFSETMTFGEALVAVNDLVFAKLGRHLSEAEIIVMKGAWNSREFVEIAENSPYSVNYLQRRLAPQLWDLLSEIIGDGQRVGKRKLRYFLEQVAKKYPAQSASNREQVLFDTGFMQNIKGQPPNVSTFYGRIQELAHLKELIVKQRCISLVGVAGIGKSALAAKLLAELSIESQPRFDCLIWKSVTHAPRVQDLVADLIELIDPLEPSSNLPEDTQAMISVLVKQLQSRNCLLVLDETDALFHRNKLEQRLEYKILFRRLLEEQHQSCLLLTNRIFPEEFGTLMKAKRPIQYLRIEGLDSEAAMQLLSANGLTDKDKCQKLIHTYRGNPLELETLVDKIHHYFASSTEKFFRKYTTFVSSEFQAMLDEMFGEILSETQRRIMIYLAEKINLNLKPVRFEQLLSDTSQSQETPVSTSEVIKALEQLERQSLIESSKDPVTKEISFTLQPMIKKYITTDPMGLVHTSDTLPTLAIAS</sequence>
<name>A0A367QY77_NOSPU</name>
<evidence type="ECO:0000313" key="2">
    <source>
        <dbReference type="EMBL" id="RCJ29166.1"/>
    </source>
</evidence>
<evidence type="ECO:0000259" key="1">
    <source>
        <dbReference type="SMART" id="SM00382"/>
    </source>
</evidence>
<dbReference type="PANTHER" id="PTHR47691">
    <property type="entry name" value="REGULATOR-RELATED"/>
    <property type="match status" value="1"/>
</dbReference>
<dbReference type="EMBL" id="LXQE01000201">
    <property type="protein sequence ID" value="RCJ29166.1"/>
    <property type="molecule type" value="Genomic_DNA"/>
</dbReference>
<dbReference type="AlphaFoldDB" id="A0A367QY77"/>